<comment type="caution">
    <text evidence="11">The sequence shown here is derived from an EMBL/GenBank/DDBJ whole genome shotgun (WGS) entry which is preliminary data.</text>
</comment>
<dbReference type="NCBIfam" id="TIGR02967">
    <property type="entry name" value="guan_deamin"/>
    <property type="match status" value="1"/>
</dbReference>
<dbReference type="InterPro" id="IPR011059">
    <property type="entry name" value="Metal-dep_hydrolase_composite"/>
</dbReference>
<evidence type="ECO:0000313" key="13">
    <source>
        <dbReference type="Proteomes" id="UP000070409"/>
    </source>
</evidence>
<reference evidence="10 13" key="3">
    <citation type="submission" date="2016-02" db="EMBL/GenBank/DDBJ databases">
        <authorList>
            <person name="Teng J.L."/>
            <person name="Tang Y."/>
            <person name="Huang Y."/>
            <person name="Guo F."/>
            <person name="Wei W."/>
            <person name="Chen J.H."/>
            <person name="Wong S.Y."/>
            <person name="Lau S.K."/>
            <person name="Woo P.C."/>
        </authorList>
    </citation>
    <scope>NUCLEOTIDE SEQUENCE [LARGE SCALE GENOMIC DNA]</scope>
    <source>
        <strain evidence="10 13">JCM 13375</strain>
    </source>
</reference>
<evidence type="ECO:0000313" key="12">
    <source>
        <dbReference type="Proteomes" id="UP000070258"/>
    </source>
</evidence>
<proteinExistence type="inferred from homology"/>
<evidence type="ECO:0000256" key="1">
    <source>
        <dbReference type="ARBA" id="ARBA00004984"/>
    </source>
</evidence>
<evidence type="ECO:0000313" key="10">
    <source>
        <dbReference type="EMBL" id="KXP01500.1"/>
    </source>
</evidence>
<comment type="catalytic activity">
    <reaction evidence="8">
        <text>guanine + H2O + H(+) = xanthine + NH4(+)</text>
        <dbReference type="Rhea" id="RHEA:14665"/>
        <dbReference type="ChEBI" id="CHEBI:15377"/>
        <dbReference type="ChEBI" id="CHEBI:15378"/>
        <dbReference type="ChEBI" id="CHEBI:16235"/>
        <dbReference type="ChEBI" id="CHEBI:17712"/>
        <dbReference type="ChEBI" id="CHEBI:28938"/>
        <dbReference type="EC" id="3.5.4.3"/>
    </reaction>
</comment>
<dbReference type="OrthoDB" id="3189065at2"/>
<evidence type="ECO:0000256" key="4">
    <source>
        <dbReference type="ARBA" id="ARBA00022723"/>
    </source>
</evidence>
<dbReference type="UniPathway" id="UPA00603">
    <property type="reaction ID" value="UER00660"/>
</dbReference>
<gene>
    <name evidence="11" type="ORF">AXK60_02860</name>
    <name evidence="10" type="ORF">AXK61_01440</name>
</gene>
<dbReference type="EMBL" id="LSRF01000001">
    <property type="protein sequence ID" value="KXP14831.1"/>
    <property type="molecule type" value="Genomic_DNA"/>
</dbReference>
<dbReference type="Proteomes" id="UP000070258">
    <property type="component" value="Unassembled WGS sequence"/>
</dbReference>
<dbReference type="EC" id="3.5.4.3" evidence="3 7"/>
<comment type="pathway">
    <text evidence="1 8">Purine metabolism; guanine degradation; xanthine from guanine: step 1/1.</text>
</comment>
<dbReference type="SUPFAM" id="SSF51556">
    <property type="entry name" value="Metallo-dependent hydrolases"/>
    <property type="match status" value="1"/>
</dbReference>
<dbReference type="EMBL" id="LSRE01000001">
    <property type="protein sequence ID" value="KXP01500.1"/>
    <property type="molecule type" value="Genomic_DNA"/>
</dbReference>
<keyword evidence="4 8" id="KW-0479">Metal-binding</keyword>
<dbReference type="SUPFAM" id="SSF51338">
    <property type="entry name" value="Composite domain of metallo-dependent hydrolases"/>
    <property type="match status" value="1"/>
</dbReference>
<dbReference type="GO" id="GO:0008270">
    <property type="term" value="F:zinc ion binding"/>
    <property type="evidence" value="ECO:0007669"/>
    <property type="project" value="UniProtKB-UniRule"/>
</dbReference>
<evidence type="ECO:0000256" key="8">
    <source>
        <dbReference type="RuleBase" id="RU366009"/>
    </source>
</evidence>
<dbReference type="PANTHER" id="PTHR11271:SF6">
    <property type="entry name" value="GUANINE DEAMINASE"/>
    <property type="match status" value="1"/>
</dbReference>
<comment type="similarity">
    <text evidence="2 8">Belongs to the metallo-dependent hydrolases superfamily. ATZ/TRZ family.</text>
</comment>
<dbReference type="Gene3D" id="3.20.20.140">
    <property type="entry name" value="Metal-dependent hydrolases"/>
    <property type="match status" value="1"/>
</dbReference>
<evidence type="ECO:0000259" key="9">
    <source>
        <dbReference type="Pfam" id="PF01979"/>
    </source>
</evidence>
<evidence type="ECO:0000256" key="6">
    <source>
        <dbReference type="ARBA" id="ARBA00022833"/>
    </source>
</evidence>
<dbReference type="GO" id="GO:0008892">
    <property type="term" value="F:guanine deaminase activity"/>
    <property type="evidence" value="ECO:0007669"/>
    <property type="project" value="UniProtKB-UniRule"/>
</dbReference>
<dbReference type="InterPro" id="IPR051607">
    <property type="entry name" value="Metallo-dep_hydrolases"/>
</dbReference>
<comment type="cofactor">
    <cofactor evidence="8">
        <name>Zn(2+)</name>
        <dbReference type="ChEBI" id="CHEBI:29105"/>
    </cofactor>
    <text evidence="8">Binds 1 zinc ion per subunit.</text>
</comment>
<dbReference type="NCBIfam" id="NF006679">
    <property type="entry name" value="PRK09228.1"/>
    <property type="match status" value="1"/>
</dbReference>
<accession>A0A138AWK3</accession>
<keyword evidence="5 8" id="KW-0378">Hydrolase</keyword>
<comment type="function">
    <text evidence="8">Catalyzes the hydrolytic deamination of guanine, producing xanthine and ammonia.</text>
</comment>
<dbReference type="InterPro" id="IPR032466">
    <property type="entry name" value="Metal_Hydrolase"/>
</dbReference>
<evidence type="ECO:0000256" key="7">
    <source>
        <dbReference type="NCBIfam" id="TIGR02967"/>
    </source>
</evidence>
<dbReference type="PANTHER" id="PTHR11271">
    <property type="entry name" value="GUANINE DEAMINASE"/>
    <property type="match status" value="1"/>
</dbReference>
<keyword evidence="13" id="KW-1185">Reference proteome</keyword>
<dbReference type="AlphaFoldDB" id="A0A138AWK3"/>
<dbReference type="GO" id="GO:0006147">
    <property type="term" value="P:guanine catabolic process"/>
    <property type="evidence" value="ECO:0007669"/>
    <property type="project" value="UniProtKB-UniRule"/>
</dbReference>
<protein>
    <recommendedName>
        <fullName evidence="3 7">Guanine deaminase</fullName>
        <shortName evidence="8">Guanase</shortName>
        <ecNumber evidence="3 7">3.5.4.3</ecNumber>
    </recommendedName>
    <alternativeName>
        <fullName evidence="8">Guanine aminohydrolase</fullName>
    </alternativeName>
</protein>
<dbReference type="Proteomes" id="UP000070409">
    <property type="component" value="Unassembled WGS sequence"/>
</dbReference>
<dbReference type="InterPro" id="IPR014311">
    <property type="entry name" value="Guanine_deaminase"/>
</dbReference>
<evidence type="ECO:0000313" key="11">
    <source>
        <dbReference type="EMBL" id="KXP14831.1"/>
    </source>
</evidence>
<evidence type="ECO:0000256" key="3">
    <source>
        <dbReference type="ARBA" id="ARBA00012781"/>
    </source>
</evidence>
<name>A0A138AWK3_9ACTN</name>
<evidence type="ECO:0000256" key="2">
    <source>
        <dbReference type="ARBA" id="ARBA00006745"/>
    </source>
</evidence>
<sequence length="434" mass="45790">MIIYRSRVLDTPDDPFTGGALRADDDAGIAVEAGVIVDRGGFRGVAERHPAAEVADLRDGVLLPGMVDTHVHYPQIRAIGGLGMPLLDWLDQCALPEECRLEDPGYARTVAREFLTGLASAGTTTALVFGSHFHDAVDALFAEAEQVGVRMTAGLVTSDHNLPEPLLSTPERSYKEGRDLADRWHGRGRLRYAVTPRFSYSTTPDMLASGAALMEDVPGLWFTSHMNENPAEIAAVAGLFPGSAHYLDTYHRHGLITERSVLAHNAHPTDAELTLLAGAGASVAHCPTSNSALASGSFPLRRHLDHGVRVALGTDVGAGSGFSLFKEGLQAYFMQQLLMGDGVPLTAAHLLHLATRAGAQALGLDDVGDLSVGRQFDAILVRPAAGQPLDVCLRQAATADNALAKIFSLGTAADVARVWIGGEAPVIPAAIPAG</sequence>
<dbReference type="InterPro" id="IPR006680">
    <property type="entry name" value="Amidohydro-rel"/>
</dbReference>
<dbReference type="Gene3D" id="2.30.40.10">
    <property type="entry name" value="Urease, subunit C, domain 1"/>
    <property type="match status" value="1"/>
</dbReference>
<dbReference type="GO" id="GO:0005829">
    <property type="term" value="C:cytosol"/>
    <property type="evidence" value="ECO:0007669"/>
    <property type="project" value="TreeGrafter"/>
</dbReference>
<reference evidence="11" key="2">
    <citation type="submission" date="2016-02" db="EMBL/GenBank/DDBJ databases">
        <authorList>
            <person name="Teng J.L."/>
            <person name="Yang Y."/>
            <person name="Huang Y."/>
            <person name="Guo F."/>
            <person name="Wei W."/>
            <person name="Chen J.H."/>
            <person name="Wong S.Y."/>
            <person name="Lau S.K."/>
            <person name="Woo P.C."/>
        </authorList>
    </citation>
    <scope>NUCLEOTIDE SEQUENCE</scope>
    <source>
        <strain evidence="11">JCM 15929</strain>
    </source>
</reference>
<organism evidence="11 12">
    <name type="scientific">Tsukamurella pseudospumae</name>
    <dbReference type="NCBI Taxonomy" id="239498"/>
    <lineage>
        <taxon>Bacteria</taxon>
        <taxon>Bacillati</taxon>
        <taxon>Actinomycetota</taxon>
        <taxon>Actinomycetes</taxon>
        <taxon>Mycobacteriales</taxon>
        <taxon>Tsukamurellaceae</taxon>
        <taxon>Tsukamurella</taxon>
    </lineage>
</organism>
<evidence type="ECO:0000256" key="5">
    <source>
        <dbReference type="ARBA" id="ARBA00022801"/>
    </source>
</evidence>
<keyword evidence="6 8" id="KW-0862">Zinc</keyword>
<feature type="domain" description="Amidohydrolase-related" evidence="9">
    <location>
        <begin position="61"/>
        <end position="423"/>
    </location>
</feature>
<dbReference type="STRING" id="239498.AXK60_02860"/>
<dbReference type="Pfam" id="PF01979">
    <property type="entry name" value="Amidohydro_1"/>
    <property type="match status" value="1"/>
</dbReference>
<dbReference type="RefSeq" id="WP_068569443.1">
    <property type="nucleotide sequence ID" value="NZ_LSRE01000001.1"/>
</dbReference>
<reference evidence="12" key="1">
    <citation type="submission" date="2016-02" db="EMBL/GenBank/DDBJ databases">
        <authorList>
            <person name="Wen L."/>
            <person name="He K."/>
            <person name="Yang H."/>
        </authorList>
    </citation>
    <scope>NUCLEOTIDE SEQUENCE [LARGE SCALE GENOMIC DNA]</scope>
    <source>
        <strain evidence="12">JCM 15929</strain>
    </source>
</reference>